<keyword evidence="3" id="KW-0547">Nucleotide-binding</keyword>
<keyword evidence="1" id="KW-0436">Ligase</keyword>
<evidence type="ECO:0000256" key="5">
    <source>
        <dbReference type="ARBA" id="ARBA00022840"/>
    </source>
</evidence>
<dbReference type="eggNOG" id="COG0027">
    <property type="taxonomic scope" value="Bacteria"/>
</dbReference>
<reference evidence="8 9" key="1">
    <citation type="journal article" date="2014" name="Genome Announc.">
        <title>Draft Genome Sequences of Two Vibrionaceae Species, Vibrio ponticus C121 and Photobacterium aphoticum C119, Isolated as Coral Reef Microbiota.</title>
        <authorList>
            <person name="Al-saari N."/>
            <person name="Meirelles P.M."/>
            <person name="Mino S."/>
            <person name="Suda W."/>
            <person name="Oshima K."/>
            <person name="Hattori M."/>
            <person name="Ohkuma M."/>
            <person name="Thompson F.L."/>
            <person name="Gomez-Gil B."/>
            <person name="Sawabe T."/>
            <person name="Sawabe T."/>
        </authorList>
    </citation>
    <scope>NUCLEOTIDE SEQUENCE [LARGE SCALE GENOMIC DNA]</scope>
    <source>
        <strain evidence="8 9">JCM 19237</strain>
    </source>
</reference>
<dbReference type="GO" id="GO:0016740">
    <property type="term" value="F:transferase activity"/>
    <property type="evidence" value="ECO:0007669"/>
    <property type="project" value="UniProtKB-KW"/>
</dbReference>
<keyword evidence="5" id="KW-0067">ATP-binding</keyword>
<dbReference type="GO" id="GO:0005524">
    <property type="term" value="F:ATP binding"/>
    <property type="evidence" value="ECO:0007669"/>
    <property type="project" value="UniProtKB-KW"/>
</dbReference>
<dbReference type="STRING" id="754436.JCM19237_6597"/>
<dbReference type="GO" id="GO:0046872">
    <property type="term" value="F:metal ion binding"/>
    <property type="evidence" value="ECO:0007669"/>
    <property type="project" value="UniProtKB-KW"/>
</dbReference>
<dbReference type="InterPro" id="IPR054350">
    <property type="entry name" value="PurT/PurK_preATP-grasp"/>
</dbReference>
<dbReference type="GO" id="GO:0016874">
    <property type="term" value="F:ligase activity"/>
    <property type="evidence" value="ECO:0007669"/>
    <property type="project" value="UniProtKB-KW"/>
</dbReference>
<feature type="domain" description="PurT/PurK-like preATP-grasp" evidence="7">
    <location>
        <begin position="13"/>
        <end position="107"/>
    </location>
</feature>
<dbReference type="SUPFAM" id="SSF52440">
    <property type="entry name" value="PreATP-grasp domain"/>
    <property type="match status" value="1"/>
</dbReference>
<evidence type="ECO:0000259" key="7">
    <source>
        <dbReference type="Pfam" id="PF22660"/>
    </source>
</evidence>
<dbReference type="Gene3D" id="3.40.50.20">
    <property type="match status" value="1"/>
</dbReference>
<sequence length="132" mass="14179">MLGSATRPQATRVLLLGAGELGKEVAIECQRLGLEVIAVDRYADAPAMHVAHRSHVIDMLDGDALKAIIAQEQPHYVVPEIEAIATDTLVELEAQGLNVVPTANATKLTMNREGIRRLAAETLSIPTSLCFL</sequence>
<evidence type="ECO:0000256" key="2">
    <source>
        <dbReference type="ARBA" id="ARBA00022723"/>
    </source>
</evidence>
<dbReference type="Proteomes" id="UP000029227">
    <property type="component" value="Unassembled WGS sequence"/>
</dbReference>
<evidence type="ECO:0000256" key="3">
    <source>
        <dbReference type="ARBA" id="ARBA00022741"/>
    </source>
</evidence>
<keyword evidence="4" id="KW-0658">Purine biosynthesis</keyword>
<evidence type="ECO:0000313" key="9">
    <source>
        <dbReference type="Proteomes" id="UP000029227"/>
    </source>
</evidence>
<dbReference type="FunFam" id="3.40.50.20:FF:000007">
    <property type="entry name" value="Formate-dependent phosphoribosylglycinamide formyltransferase"/>
    <property type="match status" value="1"/>
</dbReference>
<keyword evidence="2" id="KW-0479">Metal-binding</keyword>
<keyword evidence="8" id="KW-0808">Transferase</keyword>
<name>A0A090QN77_9GAMM</name>
<dbReference type="GO" id="GO:0006164">
    <property type="term" value="P:purine nucleotide biosynthetic process"/>
    <property type="evidence" value="ECO:0007669"/>
    <property type="project" value="UniProtKB-KW"/>
</dbReference>
<proteinExistence type="predicted"/>
<accession>A0A090QN77</accession>
<gene>
    <name evidence="8" type="ORF">JCM19237_6597</name>
</gene>
<keyword evidence="6" id="KW-0460">Magnesium</keyword>
<comment type="caution">
    <text evidence="8">The sequence shown here is derived from an EMBL/GenBank/DDBJ whole genome shotgun (WGS) entry which is preliminary data.</text>
</comment>
<evidence type="ECO:0000256" key="1">
    <source>
        <dbReference type="ARBA" id="ARBA00022598"/>
    </source>
</evidence>
<dbReference type="EMBL" id="BBMN01000002">
    <property type="protein sequence ID" value="GAL03703.1"/>
    <property type="molecule type" value="Genomic_DNA"/>
</dbReference>
<protein>
    <submittedName>
        <fullName evidence="8">Phosphoribosylglycinamide formyltransferase 2</fullName>
    </submittedName>
</protein>
<dbReference type="AlphaFoldDB" id="A0A090QN77"/>
<organism evidence="8 9">
    <name type="scientific">Photobacterium aphoticum</name>
    <dbReference type="NCBI Taxonomy" id="754436"/>
    <lineage>
        <taxon>Bacteria</taxon>
        <taxon>Pseudomonadati</taxon>
        <taxon>Pseudomonadota</taxon>
        <taxon>Gammaproteobacteria</taxon>
        <taxon>Vibrionales</taxon>
        <taxon>Vibrionaceae</taxon>
        <taxon>Photobacterium</taxon>
    </lineage>
</organism>
<dbReference type="GO" id="GO:0005829">
    <property type="term" value="C:cytosol"/>
    <property type="evidence" value="ECO:0007669"/>
    <property type="project" value="TreeGrafter"/>
</dbReference>
<dbReference type="PANTHER" id="PTHR43055">
    <property type="entry name" value="FORMATE-DEPENDENT PHOSPHORIBOSYLGLYCINAMIDE FORMYLTRANSFERASE"/>
    <property type="match status" value="1"/>
</dbReference>
<evidence type="ECO:0000256" key="4">
    <source>
        <dbReference type="ARBA" id="ARBA00022755"/>
    </source>
</evidence>
<dbReference type="Pfam" id="PF22660">
    <property type="entry name" value="RS_preATP-grasp-like"/>
    <property type="match status" value="1"/>
</dbReference>
<evidence type="ECO:0000313" key="8">
    <source>
        <dbReference type="EMBL" id="GAL03703.1"/>
    </source>
</evidence>
<evidence type="ECO:0000256" key="6">
    <source>
        <dbReference type="ARBA" id="ARBA00022842"/>
    </source>
</evidence>
<dbReference type="PANTHER" id="PTHR43055:SF1">
    <property type="entry name" value="FORMATE-DEPENDENT PHOSPHORIBOSYLGLYCINAMIDE FORMYLTRANSFERASE"/>
    <property type="match status" value="1"/>
</dbReference>
<dbReference type="InterPro" id="IPR016185">
    <property type="entry name" value="PreATP-grasp_dom_sf"/>
</dbReference>